<keyword evidence="3" id="KW-0732">Signal</keyword>
<feature type="chain" id="PRO_5013213199" evidence="3">
    <location>
        <begin position="27"/>
        <end position="311"/>
    </location>
</feature>
<name>A0A248JY25_9PROT</name>
<feature type="transmembrane region" description="Helical" evidence="2">
    <location>
        <begin position="96"/>
        <end position="114"/>
    </location>
</feature>
<evidence type="ECO:0000256" key="2">
    <source>
        <dbReference type="SAM" id="Phobius"/>
    </source>
</evidence>
<dbReference type="AlphaFoldDB" id="A0A248JY25"/>
<feature type="signal peptide" evidence="3">
    <location>
        <begin position="1"/>
        <end position="26"/>
    </location>
</feature>
<feature type="transmembrane region" description="Helical" evidence="2">
    <location>
        <begin position="175"/>
        <end position="196"/>
    </location>
</feature>
<proteinExistence type="predicted"/>
<evidence type="ECO:0000256" key="1">
    <source>
        <dbReference type="SAM" id="MobiDB-lite"/>
    </source>
</evidence>
<keyword evidence="2" id="KW-0472">Membrane</keyword>
<keyword evidence="2" id="KW-1133">Transmembrane helix</keyword>
<organism evidence="4 5">
    <name type="scientific">Nitrospirillum viridazoti CBAmc</name>
    <dbReference type="NCBI Taxonomy" id="1441467"/>
    <lineage>
        <taxon>Bacteria</taxon>
        <taxon>Pseudomonadati</taxon>
        <taxon>Pseudomonadota</taxon>
        <taxon>Alphaproteobacteria</taxon>
        <taxon>Rhodospirillales</taxon>
        <taxon>Azospirillaceae</taxon>
        <taxon>Nitrospirillum</taxon>
        <taxon>Nitrospirillum viridazoti</taxon>
    </lineage>
</organism>
<protein>
    <submittedName>
        <fullName evidence="4">Uncharacterized protein</fullName>
    </submittedName>
</protein>
<sequence length="311" mass="32820">MVRRIFLVTALLALLGAGFHMMAATADAQTATTTTVTETPVTTTPTPGMPPTSGITLTTATPTATASGMTAVGPMTTGEPSLAMAWKSLPQSQKTLAVGSVLMLVAVTATLLWLTMSTDMLRDNTPSTFAGVTSATGKPLRRAFSLAQSQMAWWFVIVLAAYLYLFLVTGELDTLTGQALCLMGLGTGTAMGAAMVEQNKTNPILAAYQAVLAQMADPATPPADLPTLTATRDTLARQLASRDYVHDILTDANGISLHRFQTAVWTVVIGMLFLIETVVHHKMPDLDPYSLGVLGISAGTYLGFKIPEQPN</sequence>
<reference evidence="4 5" key="1">
    <citation type="submission" date="2017-06" db="EMBL/GenBank/DDBJ databases">
        <title>Complete genome sequence of Nitrospirillum amazonense strain CBAmC, an endophytic nitrogen-fixing and plant growth-promoting bacterium, isolated from sugarcane.</title>
        <authorList>
            <person name="Schwab S."/>
            <person name="dos Santos Teixeira K.R."/>
            <person name="Simoes Araujo J.L."/>
            <person name="Soares Vidal M."/>
            <person name="Borges de Freitas H.R."/>
            <person name="Rivello Crivelaro A.L."/>
            <person name="Bueno de Camargo Nunes A."/>
            <person name="dos Santos C.M."/>
            <person name="Palmeira da Silva Rosa D."/>
            <person name="da Silva Padilha D."/>
            <person name="da Silva E."/>
            <person name="Araujo Terra L."/>
            <person name="Soares Mendes V."/>
            <person name="Farinelli L."/>
            <person name="Magalhaes Cruz L."/>
            <person name="Baldani J.I."/>
        </authorList>
    </citation>
    <scope>NUCLEOTIDE SEQUENCE [LARGE SCALE GENOMIC DNA]</scope>
    <source>
        <strain evidence="4 5">CBAmC</strain>
    </source>
</reference>
<dbReference type="EMBL" id="CP022111">
    <property type="protein sequence ID" value="ASG23048.1"/>
    <property type="molecule type" value="Genomic_DNA"/>
</dbReference>
<feature type="region of interest" description="Disordered" evidence="1">
    <location>
        <begin position="31"/>
        <end position="54"/>
    </location>
</feature>
<feature type="transmembrane region" description="Helical" evidence="2">
    <location>
        <begin position="151"/>
        <end position="169"/>
    </location>
</feature>
<evidence type="ECO:0000256" key="3">
    <source>
        <dbReference type="SAM" id="SignalP"/>
    </source>
</evidence>
<feature type="transmembrane region" description="Helical" evidence="2">
    <location>
        <begin position="262"/>
        <end position="280"/>
    </location>
</feature>
<evidence type="ECO:0000313" key="4">
    <source>
        <dbReference type="EMBL" id="ASG23048.1"/>
    </source>
</evidence>
<evidence type="ECO:0000313" key="5">
    <source>
        <dbReference type="Proteomes" id="UP000197153"/>
    </source>
</evidence>
<dbReference type="Proteomes" id="UP000197153">
    <property type="component" value="Chromosome 2"/>
</dbReference>
<keyword evidence="2" id="KW-0812">Transmembrane</keyword>
<dbReference type="KEGG" id="nao:Y958_19485"/>
<gene>
    <name evidence="4" type="ORF">Y958_19485</name>
</gene>
<keyword evidence="5" id="KW-1185">Reference proteome</keyword>
<accession>A0A248JY25</accession>